<dbReference type="Pfam" id="PF08722">
    <property type="entry name" value="Tn7_TnsA-like_N"/>
    <property type="match status" value="1"/>
</dbReference>
<gene>
    <name evidence="2" type="ORF">BJBARM5_0958</name>
</gene>
<sequence>MTEGVYNEPKKSPYSCELYDSDFEKQFMYELEKDPKVKKWTKNHGIRIPYVNIDGKVAHYNPDFIVEYADGTQELIEIKGKNMLTEITKRKQKAAKEWCEKRDIKYRLITI</sequence>
<organism evidence="2 3">
    <name type="scientific">Candidatus Parvarchaeum acidophilus ARMAN-5</name>
    <dbReference type="NCBI Taxonomy" id="662762"/>
    <lineage>
        <taxon>Archaea</taxon>
        <taxon>Candidatus Parvarchaeota</taxon>
        <taxon>Candidatus Parvarchaeum</taxon>
    </lineage>
</organism>
<evidence type="ECO:0000313" key="2">
    <source>
        <dbReference type="EMBL" id="EFD92324.1"/>
    </source>
</evidence>
<keyword evidence="2" id="KW-0067">ATP-binding</keyword>
<keyword evidence="2" id="KW-0547">Nucleotide-binding</keyword>
<name>D6GWT1_PARA5</name>
<accession>D6GWT1</accession>
<dbReference type="Gene3D" id="3.40.1350.10">
    <property type="match status" value="1"/>
</dbReference>
<dbReference type="AlphaFoldDB" id="D6GWT1"/>
<keyword evidence="2" id="KW-0347">Helicase</keyword>
<reference evidence="2 3" key="1">
    <citation type="journal article" date="2010" name="Proc. Natl. Acad. Sci. U.S.A.">
        <title>Enigmatic, ultrasmall, uncultivated Archaea.</title>
        <authorList>
            <person name="Baker B.J."/>
            <person name="Comolli L.R."/>
            <person name="Dick G.J."/>
            <person name="Hauser L.J."/>
            <person name="Hyatt D."/>
            <person name="Dill B.D."/>
            <person name="Land M.L."/>
            <person name="Verberkmoes N.C."/>
            <person name="Hettich R.L."/>
            <person name="Banfield J.F."/>
        </authorList>
    </citation>
    <scope>NUCLEOTIDE SEQUENCE [LARGE SCALE GENOMIC DNA]</scope>
</reference>
<dbReference type="InterPro" id="IPR011856">
    <property type="entry name" value="tRNA_endonuc-like_dom_sf"/>
</dbReference>
<dbReference type="EMBL" id="GG745608">
    <property type="protein sequence ID" value="EFD92324.1"/>
    <property type="molecule type" value="Genomic_DNA"/>
</dbReference>
<proteinExistence type="predicted"/>
<keyword evidence="2" id="KW-0378">Hydrolase</keyword>
<evidence type="ECO:0000259" key="1">
    <source>
        <dbReference type="Pfam" id="PF08722"/>
    </source>
</evidence>
<dbReference type="GO" id="GO:0004386">
    <property type="term" value="F:helicase activity"/>
    <property type="evidence" value="ECO:0007669"/>
    <property type="project" value="UniProtKB-KW"/>
</dbReference>
<evidence type="ECO:0000313" key="3">
    <source>
        <dbReference type="Proteomes" id="UP000009376"/>
    </source>
</evidence>
<protein>
    <submittedName>
        <fullName evidence="2">Type III restriction-modification enzyme helicase subunit</fullName>
    </submittedName>
</protein>
<dbReference type="Proteomes" id="UP000009376">
    <property type="component" value="Unassembled WGS sequence"/>
</dbReference>
<feature type="domain" description="TnsA endonuclease N-terminal" evidence="1">
    <location>
        <begin position="34"/>
        <end position="110"/>
    </location>
</feature>
<dbReference type="InterPro" id="IPR014833">
    <property type="entry name" value="TnsA_N"/>
</dbReference>
<dbReference type="GO" id="GO:0003676">
    <property type="term" value="F:nucleic acid binding"/>
    <property type="evidence" value="ECO:0007669"/>
    <property type="project" value="InterPro"/>
</dbReference>